<dbReference type="CDD" id="cd06822">
    <property type="entry name" value="PLPDE_III_YBL036c_euk"/>
    <property type="match status" value="1"/>
</dbReference>
<evidence type="ECO:0000256" key="4">
    <source>
        <dbReference type="RuleBase" id="RU004514"/>
    </source>
</evidence>
<keyword evidence="7" id="KW-1185">Reference proteome</keyword>
<sequence length="256" mass="27824">MSLEYSAARGADLSDNIRSVEREIAEASPPSTSRPRLVPISKLKPASDIKALYDAGYRHFGENYIQELADKAEVLPRDINWHFVGALQSNKAKLLASIPNLFVLETLSSTKVADLIQKSLSSDRVSPLNVYIQVNTSGEDAKSGLDPLSASSDATATIATLALHVIRSCPGLNLLGLMTIGSWEASHDPTKPNPDFTSLKETRQHLQRILKEEGVQHSDLELSMGMSADFVQAVKEGSSSVRVGTRIFGERPKKNA</sequence>
<dbReference type="PANTHER" id="PTHR10146:SF14">
    <property type="entry name" value="PYRIDOXAL PHOSPHATE HOMEOSTASIS PROTEIN"/>
    <property type="match status" value="1"/>
</dbReference>
<dbReference type="FunFam" id="3.20.20.10:FF:000007">
    <property type="entry name" value="Pyridoxal phosphate homeostasis protein"/>
    <property type="match status" value="1"/>
</dbReference>
<dbReference type="InterPro" id="IPR001608">
    <property type="entry name" value="Ala_racemase_N"/>
</dbReference>
<dbReference type="PROSITE" id="PS01211">
    <property type="entry name" value="UPF0001"/>
    <property type="match status" value="1"/>
</dbReference>
<dbReference type="NCBIfam" id="TIGR00044">
    <property type="entry name" value="YggS family pyridoxal phosphate-dependent enzyme"/>
    <property type="match status" value="1"/>
</dbReference>
<dbReference type="EMBL" id="JAODAN010000009">
    <property type="protein sequence ID" value="KAK1922173.1"/>
    <property type="molecule type" value="Genomic_DNA"/>
</dbReference>
<dbReference type="AlphaFoldDB" id="A0AAD9CXG5"/>
<keyword evidence="1 2" id="KW-0663">Pyridoxal phosphate</keyword>
<proteinExistence type="inferred from homology"/>
<evidence type="ECO:0000313" key="7">
    <source>
        <dbReference type="Proteomes" id="UP001182556"/>
    </source>
</evidence>
<evidence type="ECO:0000256" key="1">
    <source>
        <dbReference type="ARBA" id="ARBA00022898"/>
    </source>
</evidence>
<gene>
    <name evidence="6" type="ORF">DB88DRAFT_442546</name>
</gene>
<evidence type="ECO:0000259" key="5">
    <source>
        <dbReference type="Pfam" id="PF01168"/>
    </source>
</evidence>
<comment type="cofactor">
    <cofactor evidence="3">
        <name>pyridoxal 5'-phosphate</name>
        <dbReference type="ChEBI" id="CHEBI:597326"/>
    </cofactor>
</comment>
<dbReference type="Pfam" id="PF01168">
    <property type="entry name" value="Ala_racemase_N"/>
    <property type="match status" value="1"/>
</dbReference>
<dbReference type="PANTHER" id="PTHR10146">
    <property type="entry name" value="PROLINE SYNTHETASE CO-TRANSCRIBED BACTERIAL HOMOLOG PROTEIN"/>
    <property type="match status" value="1"/>
</dbReference>
<evidence type="ECO:0000256" key="2">
    <source>
        <dbReference type="HAMAP-Rule" id="MF_03225"/>
    </source>
</evidence>
<dbReference type="Gene3D" id="3.20.20.10">
    <property type="entry name" value="Alanine racemase"/>
    <property type="match status" value="1"/>
</dbReference>
<comment type="function">
    <text evidence="2">Pyridoxal 5'-phosphate (PLP)-binding protein, which may be involved in intracellular homeostatic regulation of pyridoxal 5'-phosphate (PLP), the active form of vitamin B6.</text>
</comment>
<evidence type="ECO:0000256" key="3">
    <source>
        <dbReference type="PIRSR" id="PIRSR004848-1"/>
    </source>
</evidence>
<dbReference type="Proteomes" id="UP001182556">
    <property type="component" value="Unassembled WGS sequence"/>
</dbReference>
<dbReference type="InterPro" id="IPR011078">
    <property type="entry name" value="PyrdxlP_homeostasis"/>
</dbReference>
<reference evidence="6" key="1">
    <citation type="submission" date="2023-02" db="EMBL/GenBank/DDBJ databases">
        <title>Identification and recombinant expression of a fungal hydrolase from Papiliotrema laurentii that hydrolyzes apple cutin and clears colloidal polyester polyurethane.</title>
        <authorList>
            <consortium name="DOE Joint Genome Institute"/>
            <person name="Roman V.A."/>
            <person name="Bojanowski C."/>
            <person name="Crable B.R."/>
            <person name="Wagner D.N."/>
            <person name="Hung C.S."/>
            <person name="Nadeau L.J."/>
            <person name="Schratz L."/>
            <person name="Haridas S."/>
            <person name="Pangilinan J."/>
            <person name="Lipzen A."/>
            <person name="Na H."/>
            <person name="Yan M."/>
            <person name="Ng V."/>
            <person name="Grigoriev I.V."/>
            <person name="Spatafora J.W."/>
            <person name="Barlow D."/>
            <person name="Biffinger J."/>
            <person name="Kelley-Loughnane N."/>
            <person name="Varaljay V.A."/>
            <person name="Crookes-Goodson W.J."/>
        </authorList>
    </citation>
    <scope>NUCLEOTIDE SEQUENCE</scope>
    <source>
        <strain evidence="6">5307AH</strain>
    </source>
</reference>
<dbReference type="HAMAP" id="MF_02087">
    <property type="entry name" value="PLP_homeostasis"/>
    <property type="match status" value="1"/>
</dbReference>
<evidence type="ECO:0000313" key="6">
    <source>
        <dbReference type="EMBL" id="KAK1922173.1"/>
    </source>
</evidence>
<comment type="similarity">
    <text evidence="2 4">Belongs to the pyridoxal phosphate-binding protein YggS/PROSC family.</text>
</comment>
<organism evidence="6 7">
    <name type="scientific">Papiliotrema laurentii</name>
    <name type="common">Cryptococcus laurentii</name>
    <dbReference type="NCBI Taxonomy" id="5418"/>
    <lineage>
        <taxon>Eukaryota</taxon>
        <taxon>Fungi</taxon>
        <taxon>Dikarya</taxon>
        <taxon>Basidiomycota</taxon>
        <taxon>Agaricomycotina</taxon>
        <taxon>Tremellomycetes</taxon>
        <taxon>Tremellales</taxon>
        <taxon>Rhynchogastremaceae</taxon>
        <taxon>Papiliotrema</taxon>
    </lineage>
</organism>
<comment type="caution">
    <text evidence="6">The sequence shown here is derived from an EMBL/GenBank/DDBJ whole genome shotgun (WGS) entry which is preliminary data.</text>
</comment>
<accession>A0AAD9CXG5</accession>
<feature type="modified residue" description="N6-(pyridoxal phosphate)lysine" evidence="2 3">
    <location>
        <position position="42"/>
    </location>
</feature>
<dbReference type="PIRSF" id="PIRSF004848">
    <property type="entry name" value="YBL036c_PLPDEIII"/>
    <property type="match status" value="1"/>
</dbReference>
<dbReference type="GO" id="GO:0030170">
    <property type="term" value="F:pyridoxal phosphate binding"/>
    <property type="evidence" value="ECO:0007669"/>
    <property type="project" value="UniProtKB-UniRule"/>
</dbReference>
<protein>
    <recommendedName>
        <fullName evidence="2">Pyridoxal phosphate homeostasis protein</fullName>
        <shortName evidence="2">PLP homeostasis protein</shortName>
    </recommendedName>
</protein>
<dbReference type="InterPro" id="IPR029066">
    <property type="entry name" value="PLP-binding_barrel"/>
</dbReference>
<dbReference type="SUPFAM" id="SSF51419">
    <property type="entry name" value="PLP-binding barrel"/>
    <property type="match status" value="1"/>
</dbReference>
<name>A0AAD9CXG5_PAPLA</name>
<feature type="domain" description="Alanine racemase N-terminal" evidence="5">
    <location>
        <begin position="50"/>
        <end position="252"/>
    </location>
</feature>